<protein>
    <submittedName>
        <fullName evidence="3">Transporter</fullName>
    </submittedName>
</protein>
<sequence>MNIGHFSPAASQRIWTILGVTALAFGLTACNKQEQPQPTVGQKLDSAVQQTEQAAADAKVKAEEALKNAETKVEEGAAKVQSGAQEMGTAAMGAVDDATITAQVSAGLAKDPDLSAFKIDVDTRAGAVTLSGPAPNASARERAETIAKGVKGVMSVSNNLKVAG</sequence>
<feature type="coiled-coil region" evidence="1">
    <location>
        <begin position="48"/>
        <end position="79"/>
    </location>
</feature>
<dbReference type="SMART" id="SM00749">
    <property type="entry name" value="BON"/>
    <property type="match status" value="1"/>
</dbReference>
<accession>A0A240U256</accession>
<evidence type="ECO:0000313" key="3">
    <source>
        <dbReference type="EMBL" id="ART51949.1"/>
    </source>
</evidence>
<dbReference type="AlphaFoldDB" id="A0A240U256"/>
<dbReference type="KEGG" id="acin:CBP34_10185"/>
<proteinExistence type="predicted"/>
<keyword evidence="1" id="KW-0175">Coiled coil</keyword>
<dbReference type="EMBL" id="CP021361">
    <property type="protein sequence ID" value="ART51949.1"/>
    <property type="molecule type" value="Genomic_DNA"/>
</dbReference>
<dbReference type="InterPro" id="IPR007055">
    <property type="entry name" value="BON_dom"/>
</dbReference>
<evidence type="ECO:0000256" key="1">
    <source>
        <dbReference type="SAM" id="Coils"/>
    </source>
</evidence>
<keyword evidence="4" id="KW-1185">Reference proteome</keyword>
<gene>
    <name evidence="3" type="ORF">CBP34_10185</name>
</gene>
<organism evidence="3 4">
    <name type="scientific">Acidovorax carolinensis</name>
    <dbReference type="NCBI Taxonomy" id="553814"/>
    <lineage>
        <taxon>Bacteria</taxon>
        <taxon>Pseudomonadati</taxon>
        <taxon>Pseudomonadota</taxon>
        <taxon>Betaproteobacteria</taxon>
        <taxon>Burkholderiales</taxon>
        <taxon>Comamonadaceae</taxon>
        <taxon>Acidovorax</taxon>
    </lineage>
</organism>
<dbReference type="InterPro" id="IPR014004">
    <property type="entry name" value="Transpt-assoc_nodulatn_dom_bac"/>
</dbReference>
<dbReference type="InterPro" id="IPR051686">
    <property type="entry name" value="Lipoprotein_DolP"/>
</dbReference>
<evidence type="ECO:0000313" key="4">
    <source>
        <dbReference type="Proteomes" id="UP000194432"/>
    </source>
</evidence>
<dbReference type="Gene3D" id="3.30.1340.30">
    <property type="match status" value="1"/>
</dbReference>
<name>A0A240U256_9BURK</name>
<evidence type="ECO:0000259" key="2">
    <source>
        <dbReference type="PROSITE" id="PS50914"/>
    </source>
</evidence>
<dbReference type="Pfam" id="PF04972">
    <property type="entry name" value="BON"/>
    <property type="match status" value="1"/>
</dbReference>
<dbReference type="PANTHER" id="PTHR34606:SF15">
    <property type="entry name" value="BON DOMAIN-CONTAINING PROTEIN"/>
    <property type="match status" value="1"/>
</dbReference>
<dbReference type="PANTHER" id="PTHR34606">
    <property type="entry name" value="BON DOMAIN-CONTAINING PROTEIN"/>
    <property type="match status" value="1"/>
</dbReference>
<dbReference type="RefSeq" id="WP_094097961.1">
    <property type="nucleotide sequence ID" value="NZ_CP021361.1"/>
</dbReference>
<feature type="domain" description="BON" evidence="2">
    <location>
        <begin position="96"/>
        <end position="164"/>
    </location>
</feature>
<dbReference type="Proteomes" id="UP000194432">
    <property type="component" value="Chromosome 1"/>
</dbReference>
<reference evidence="3 4" key="1">
    <citation type="submission" date="2017-05" db="EMBL/GenBank/DDBJ databases">
        <title>Polyphasic characterization of four soil-derived phenanthrene-degrading Acidovorax strains and proposal of Acidovorax phenanthrenivorans sp. nov.</title>
        <authorList>
            <person name="Singleton D.R."/>
            <person name="Lee J."/>
            <person name="Dickey A.N."/>
            <person name="Stroud A."/>
            <person name="Scholl E.H."/>
            <person name="Wright F.A."/>
            <person name="Aitken M.D."/>
        </authorList>
    </citation>
    <scope>NUCLEOTIDE SEQUENCE [LARGE SCALE GENOMIC DNA]</scope>
    <source>
        <strain evidence="3">NA3</strain>
    </source>
</reference>
<dbReference type="PROSITE" id="PS50914">
    <property type="entry name" value="BON"/>
    <property type="match status" value="1"/>
</dbReference>